<dbReference type="EMBL" id="LHQQ01000029">
    <property type="protein sequence ID" value="KOS46446.1"/>
    <property type="molecule type" value="Genomic_DNA"/>
</dbReference>
<keyword evidence="2" id="KW-1185">Reference proteome</keyword>
<dbReference type="AlphaFoldDB" id="A0A0M8P6M1"/>
<dbReference type="Proteomes" id="UP000037696">
    <property type="component" value="Unassembled WGS sequence"/>
</dbReference>
<organism evidence="1 2">
    <name type="scientific">Penicillium nordicum</name>
    <dbReference type="NCBI Taxonomy" id="229535"/>
    <lineage>
        <taxon>Eukaryota</taxon>
        <taxon>Fungi</taxon>
        <taxon>Dikarya</taxon>
        <taxon>Ascomycota</taxon>
        <taxon>Pezizomycotina</taxon>
        <taxon>Eurotiomycetes</taxon>
        <taxon>Eurotiomycetidae</taxon>
        <taxon>Eurotiales</taxon>
        <taxon>Aspergillaceae</taxon>
        <taxon>Penicillium</taxon>
    </lineage>
</organism>
<comment type="caution">
    <text evidence="1">The sequence shown here is derived from an EMBL/GenBank/DDBJ whole genome shotgun (WGS) entry which is preliminary data.</text>
</comment>
<reference evidence="1 2" key="1">
    <citation type="submission" date="2015-08" db="EMBL/GenBank/DDBJ databases">
        <title>Genome sequencing of Penicillium nordicum.</title>
        <authorList>
            <person name="Nguyen H.D."/>
            <person name="Seifert K.A."/>
        </authorList>
    </citation>
    <scope>NUCLEOTIDE SEQUENCE [LARGE SCALE GENOMIC DNA]</scope>
    <source>
        <strain evidence="1 2">DAOMC 185683</strain>
    </source>
</reference>
<sequence length="153" mass="18028">MLLHTCTFNRNPIAQVQINVSFSFGCHDQSLRMRTRMLFDFTKSSPSQLENFWNTRDTCVRENPGMWVKRFFCECKNAFTSFMDLDPCQWLSWDASDEGPLEITLNRNLGKREWPIYIPYKDSPTPKQAAKRSASFLLIQFRFILDSFTFNSL</sequence>
<name>A0A0M8P6M1_9EURO</name>
<accession>A0A0M8P6M1</accession>
<protein>
    <submittedName>
        <fullName evidence="1">Uncharacterized protein</fullName>
    </submittedName>
</protein>
<evidence type="ECO:0000313" key="2">
    <source>
        <dbReference type="Proteomes" id="UP000037696"/>
    </source>
</evidence>
<gene>
    <name evidence="1" type="ORF">ACN38_g2640</name>
</gene>
<evidence type="ECO:0000313" key="1">
    <source>
        <dbReference type="EMBL" id="KOS46446.1"/>
    </source>
</evidence>
<dbReference type="OrthoDB" id="4454461at2759"/>
<proteinExistence type="predicted"/>